<keyword evidence="2" id="KW-1133">Transmembrane helix</keyword>
<dbReference type="InterPro" id="IPR025565">
    <property type="entry name" value="DUF4328"/>
</dbReference>
<sequence length="291" mass="31839">MSQPPRPDSWQQPSGWQQQTWPDQGQPAPGQQSPQNYGGYPGAQPPTNTYQPPTGTYQPPTGTYQPTGAPPGWTQPQAAQQQFRPVHTLGIWAVALAAIYASIFTIASLFSPAAAAEYRWALDVGRLDETFTLYDTVAAVAALFLLPAAILGVVWLWRARHNTLVFDPQARHQRGSVWVIIGWIVPIVAFWFPYQVVRDVVRNSVRKPLGPVLGLWWASWLVAMILGNLADQQVDTVFSEPTDAGLTALPFLAIVAAIATIVAAVFWARIILAVSRAQHARAAQSSRAAAW</sequence>
<keyword evidence="2" id="KW-0472">Membrane</keyword>
<feature type="compositionally biased region" description="Low complexity" evidence="1">
    <location>
        <begin position="45"/>
        <end position="72"/>
    </location>
</feature>
<keyword evidence="2" id="KW-0812">Transmembrane</keyword>
<feature type="compositionally biased region" description="Polar residues" evidence="1">
    <location>
        <begin position="8"/>
        <end position="21"/>
    </location>
</feature>
<evidence type="ECO:0000313" key="5">
    <source>
        <dbReference type="Proteomes" id="UP001442841"/>
    </source>
</evidence>
<feature type="transmembrane region" description="Helical" evidence="2">
    <location>
        <begin position="249"/>
        <end position="272"/>
    </location>
</feature>
<feature type="transmembrane region" description="Helical" evidence="2">
    <location>
        <begin position="177"/>
        <end position="197"/>
    </location>
</feature>
<feature type="compositionally biased region" description="Low complexity" evidence="1">
    <location>
        <begin position="22"/>
        <end position="35"/>
    </location>
</feature>
<feature type="transmembrane region" description="Helical" evidence="2">
    <location>
        <begin position="89"/>
        <end position="110"/>
    </location>
</feature>
<accession>A0ABZ3FRB2</accession>
<feature type="domain" description="DUF4328" evidence="3">
    <location>
        <begin position="126"/>
        <end position="275"/>
    </location>
</feature>
<dbReference type="Pfam" id="PF14219">
    <property type="entry name" value="DUF4328"/>
    <property type="match status" value="1"/>
</dbReference>
<evidence type="ECO:0000259" key="3">
    <source>
        <dbReference type="Pfam" id="PF14219"/>
    </source>
</evidence>
<evidence type="ECO:0000313" key="4">
    <source>
        <dbReference type="EMBL" id="XAN07917.1"/>
    </source>
</evidence>
<gene>
    <name evidence="4" type="ORF">AADG42_11565</name>
</gene>
<dbReference type="Proteomes" id="UP001442841">
    <property type="component" value="Chromosome"/>
</dbReference>
<proteinExistence type="predicted"/>
<feature type="transmembrane region" description="Helical" evidence="2">
    <location>
        <begin position="131"/>
        <end position="157"/>
    </location>
</feature>
<evidence type="ECO:0000256" key="1">
    <source>
        <dbReference type="SAM" id="MobiDB-lite"/>
    </source>
</evidence>
<protein>
    <submittedName>
        <fullName evidence="4">DUF4328 domain-containing protein</fullName>
    </submittedName>
</protein>
<name>A0ABZ3FRB2_9ACTN</name>
<feature type="region of interest" description="Disordered" evidence="1">
    <location>
        <begin position="1"/>
        <end position="79"/>
    </location>
</feature>
<evidence type="ECO:0000256" key="2">
    <source>
        <dbReference type="SAM" id="Phobius"/>
    </source>
</evidence>
<reference evidence="4 5" key="1">
    <citation type="submission" date="2024-04" db="EMBL/GenBank/DDBJ databases">
        <title>Isolation of an actinomycete strain from pig manure.</title>
        <authorList>
            <person name="Gong T."/>
            <person name="Yu Z."/>
            <person name="An M."/>
            <person name="Wei C."/>
            <person name="Yang W."/>
            <person name="Liu L."/>
        </authorList>
    </citation>
    <scope>NUCLEOTIDE SEQUENCE [LARGE SCALE GENOMIC DNA]</scope>
    <source>
        <strain evidence="4 5">ZF39</strain>
    </source>
</reference>
<feature type="transmembrane region" description="Helical" evidence="2">
    <location>
        <begin position="209"/>
        <end position="229"/>
    </location>
</feature>
<organism evidence="4 5">
    <name type="scientific">Ammonicoccus fulvus</name>
    <dbReference type="NCBI Taxonomy" id="3138240"/>
    <lineage>
        <taxon>Bacteria</taxon>
        <taxon>Bacillati</taxon>
        <taxon>Actinomycetota</taxon>
        <taxon>Actinomycetes</taxon>
        <taxon>Propionibacteriales</taxon>
        <taxon>Propionibacteriaceae</taxon>
        <taxon>Ammonicoccus</taxon>
    </lineage>
</organism>
<dbReference type="RefSeq" id="WP_425309375.1">
    <property type="nucleotide sequence ID" value="NZ_CP154795.1"/>
</dbReference>
<dbReference type="EMBL" id="CP154795">
    <property type="protein sequence ID" value="XAN07917.1"/>
    <property type="molecule type" value="Genomic_DNA"/>
</dbReference>
<keyword evidence="5" id="KW-1185">Reference proteome</keyword>